<keyword evidence="2" id="KW-0680">Restriction system</keyword>
<sequence>MSEWVESQLSDLCNIISVKTSMVNASLENYVSTENMIPNFGGLVKAEKLPSGSMVNAFLQDDVLFSNIRTYFKKVWFAEFSGTVSADVLVFRAKQTCDPKYLYYRLCEPDFTEYTVLTSRGAKMPRGDKEAILSYKLSLPPLPEQKAIASVLSSLDDKIDLLHRQNKTLEAMAETLFRQWFIEEAKEDWEEVTLADYFKVKHGYAFKGESITPEKTKYRLVTPGNFEIGGGFKSAKFKYYSSDVIPEDYIFDELDFVVTMTDLSKEGDTLGYPAFIPLHDPKEVMYLHNQRVGKVLFHATNASKFFFYMLMKQDVYQQFIVGSCTGTSVKHTSPTTIGSFNFAQPPLEIMQEFDRIVGQQFAKIFANQKQIQTLEQLRDTLLPKLMSGEVRVQYQTEEVA</sequence>
<dbReference type="Proteomes" id="UP000186931">
    <property type="component" value="Unassembled WGS sequence"/>
</dbReference>
<dbReference type="GO" id="GO:0009307">
    <property type="term" value="P:DNA restriction-modification system"/>
    <property type="evidence" value="ECO:0007669"/>
    <property type="project" value="UniProtKB-KW"/>
</dbReference>
<proteinExistence type="inferred from homology"/>
<dbReference type="GO" id="GO:0003677">
    <property type="term" value="F:DNA binding"/>
    <property type="evidence" value="ECO:0007669"/>
    <property type="project" value="UniProtKB-KW"/>
</dbReference>
<dbReference type="REBASE" id="173345">
    <property type="entry name" value="S.Ato52ORF10235P"/>
</dbReference>
<dbReference type="InterPro" id="IPR000055">
    <property type="entry name" value="Restrct_endonuc_typeI_TRD"/>
</dbReference>
<dbReference type="RefSeq" id="WP_070153132.1">
    <property type="nucleotide sequence ID" value="NZ_MKQS01000004.1"/>
</dbReference>
<dbReference type="PANTHER" id="PTHR30408">
    <property type="entry name" value="TYPE-1 RESTRICTION ENZYME ECOKI SPECIFICITY PROTEIN"/>
    <property type="match status" value="1"/>
</dbReference>
<name>A0A1E8E4Z4_9GAMM</name>
<dbReference type="SUPFAM" id="SSF116734">
    <property type="entry name" value="DNA methylase specificity domain"/>
    <property type="match status" value="2"/>
</dbReference>
<dbReference type="STRING" id="202956.BJN41_10230"/>
<dbReference type="InterPro" id="IPR052021">
    <property type="entry name" value="Type-I_RS_S_subunit"/>
</dbReference>
<accession>A0A1E8E4Z4</accession>
<dbReference type="EMBL" id="MKQS01000004">
    <property type="protein sequence ID" value="OFE44333.1"/>
    <property type="molecule type" value="Genomic_DNA"/>
</dbReference>
<protein>
    <recommendedName>
        <fullName evidence="4">Type I restriction modification DNA specificity domain-containing protein</fullName>
    </recommendedName>
</protein>
<evidence type="ECO:0000313" key="6">
    <source>
        <dbReference type="Proteomes" id="UP000186931"/>
    </source>
</evidence>
<dbReference type="InterPro" id="IPR044946">
    <property type="entry name" value="Restrct_endonuc_typeI_TRD_sf"/>
</dbReference>
<keyword evidence="3" id="KW-0238">DNA-binding</keyword>
<evidence type="ECO:0000256" key="3">
    <source>
        <dbReference type="ARBA" id="ARBA00023125"/>
    </source>
</evidence>
<dbReference type="PANTHER" id="PTHR30408:SF13">
    <property type="entry name" value="TYPE I RESTRICTION ENZYME HINDI SPECIFICITY SUBUNIT"/>
    <property type="match status" value="1"/>
</dbReference>
<evidence type="ECO:0000259" key="4">
    <source>
        <dbReference type="Pfam" id="PF01420"/>
    </source>
</evidence>
<evidence type="ECO:0000256" key="2">
    <source>
        <dbReference type="ARBA" id="ARBA00022747"/>
    </source>
</evidence>
<feature type="domain" description="Type I restriction modification DNA specificity" evidence="4">
    <location>
        <begin position="1"/>
        <end position="170"/>
    </location>
</feature>
<comment type="similarity">
    <text evidence="1">Belongs to the type-I restriction system S methylase family.</text>
</comment>
<evidence type="ECO:0000256" key="1">
    <source>
        <dbReference type="ARBA" id="ARBA00010923"/>
    </source>
</evidence>
<dbReference type="AlphaFoldDB" id="A0A1E8E4Z4"/>
<dbReference type="CDD" id="cd17278">
    <property type="entry name" value="RMtype1_S_LdeBORF1052P-TRD2-CR2"/>
    <property type="match status" value="1"/>
</dbReference>
<comment type="caution">
    <text evidence="5">The sequence shown here is derived from an EMBL/GenBank/DDBJ whole genome shotgun (WGS) entry which is preliminary data.</text>
</comment>
<feature type="domain" description="Type I restriction modification DNA specificity" evidence="4">
    <location>
        <begin position="187"/>
        <end position="374"/>
    </location>
</feature>
<dbReference type="Gene3D" id="3.90.220.20">
    <property type="entry name" value="DNA methylase specificity domains"/>
    <property type="match status" value="2"/>
</dbReference>
<reference evidence="5 6" key="1">
    <citation type="submission" date="2016-10" db="EMBL/GenBank/DDBJ databases">
        <title>Genome of airborne Acinetobacter sp. 5-2Ac02 in the hospital environment: Species near to Acinetobacter towneri.</title>
        <authorList>
            <person name="Barbosa B."/>
            <person name="Fernandez-Garcia L."/>
            <person name="Gato E."/>
            <person name="Leao R."/>
            <person name="Albano R."/>
            <person name="Fernandez B."/>
            <person name="Fernandez-Cuenca F."/>
            <person name="Marques E."/>
            <person name="Tomas M."/>
        </authorList>
    </citation>
    <scope>NUCLEOTIDE SEQUENCE [LARGE SCALE GENOMIC DNA]</scope>
    <source>
        <strain evidence="5 6">5-2Ac02</strain>
    </source>
</reference>
<organism evidence="5 6">
    <name type="scientific">Acinetobacter towneri</name>
    <dbReference type="NCBI Taxonomy" id="202956"/>
    <lineage>
        <taxon>Bacteria</taxon>
        <taxon>Pseudomonadati</taxon>
        <taxon>Pseudomonadota</taxon>
        <taxon>Gammaproteobacteria</taxon>
        <taxon>Moraxellales</taxon>
        <taxon>Moraxellaceae</taxon>
        <taxon>Acinetobacter</taxon>
    </lineage>
</organism>
<gene>
    <name evidence="5" type="ORF">BJN41_10230</name>
</gene>
<evidence type="ECO:0000313" key="5">
    <source>
        <dbReference type="EMBL" id="OFE44333.1"/>
    </source>
</evidence>
<dbReference type="Pfam" id="PF01420">
    <property type="entry name" value="Methylase_S"/>
    <property type="match status" value="2"/>
</dbReference>